<evidence type="ECO:0000313" key="2">
    <source>
        <dbReference type="EMBL" id="CAH0371130.1"/>
    </source>
</evidence>
<dbReference type="SUPFAM" id="SSF53474">
    <property type="entry name" value="alpha/beta-Hydrolases"/>
    <property type="match status" value="1"/>
</dbReference>
<gene>
    <name evidence="2" type="ORF">PECAL_3P10570</name>
</gene>
<reference evidence="2" key="1">
    <citation type="submission" date="2021-11" db="EMBL/GenBank/DDBJ databases">
        <authorList>
            <consortium name="Genoscope - CEA"/>
            <person name="William W."/>
        </authorList>
    </citation>
    <scope>NUCLEOTIDE SEQUENCE</scope>
</reference>
<accession>A0A8J2WJI8</accession>
<comment type="caution">
    <text evidence="2">The sequence shown here is derived from an EMBL/GenBank/DDBJ whole genome shotgun (WGS) entry which is preliminary data.</text>
</comment>
<dbReference type="EMBL" id="CAKKNE010000003">
    <property type="protein sequence ID" value="CAH0371130.1"/>
    <property type="molecule type" value="Genomic_DNA"/>
</dbReference>
<dbReference type="OrthoDB" id="425723at2759"/>
<feature type="transmembrane region" description="Helical" evidence="1">
    <location>
        <begin position="119"/>
        <end position="137"/>
    </location>
</feature>
<keyword evidence="1" id="KW-0812">Transmembrane</keyword>
<keyword evidence="1" id="KW-1133">Transmembrane helix</keyword>
<dbReference type="Gene3D" id="3.40.50.1820">
    <property type="entry name" value="alpha/beta hydrolase"/>
    <property type="match status" value="1"/>
</dbReference>
<feature type="transmembrane region" description="Helical" evidence="1">
    <location>
        <begin position="77"/>
        <end position="99"/>
    </location>
</feature>
<name>A0A8J2WJI8_9STRA</name>
<proteinExistence type="predicted"/>
<protein>
    <submittedName>
        <fullName evidence="2">Uncharacterized protein</fullName>
    </submittedName>
</protein>
<dbReference type="AlphaFoldDB" id="A0A8J2WJI8"/>
<sequence>MGDSDELAVLILSGWSDGPLPALEHSLRQRGLRCVRVPLPMPPCGVYWCANPFLLLLAGVVWLAIYAWNECTLEPFVVFAILIIAATLVAARLCVAGVVRFAECHGAANAKRLLARHRVALVVGFSWGGGIAHRLLASRGWRGPTLLLAPTTVAMARCALRSPQRLDEARVRVVLASDDGFVPRPATESLYEAVAVVHDDHPLCGRAARDAIAGASAELLSEPVNFVS</sequence>
<dbReference type="Proteomes" id="UP000789595">
    <property type="component" value="Unassembled WGS sequence"/>
</dbReference>
<evidence type="ECO:0000256" key="1">
    <source>
        <dbReference type="SAM" id="Phobius"/>
    </source>
</evidence>
<feature type="transmembrane region" description="Helical" evidence="1">
    <location>
        <begin position="46"/>
        <end position="65"/>
    </location>
</feature>
<keyword evidence="3" id="KW-1185">Reference proteome</keyword>
<evidence type="ECO:0000313" key="3">
    <source>
        <dbReference type="Proteomes" id="UP000789595"/>
    </source>
</evidence>
<organism evidence="2 3">
    <name type="scientific">Pelagomonas calceolata</name>
    <dbReference type="NCBI Taxonomy" id="35677"/>
    <lineage>
        <taxon>Eukaryota</taxon>
        <taxon>Sar</taxon>
        <taxon>Stramenopiles</taxon>
        <taxon>Ochrophyta</taxon>
        <taxon>Pelagophyceae</taxon>
        <taxon>Pelagomonadales</taxon>
        <taxon>Pelagomonadaceae</taxon>
        <taxon>Pelagomonas</taxon>
    </lineage>
</organism>
<dbReference type="InterPro" id="IPR029058">
    <property type="entry name" value="AB_hydrolase_fold"/>
</dbReference>
<keyword evidence="1" id="KW-0472">Membrane</keyword>